<protein>
    <recommendedName>
        <fullName evidence="4">OTU domain-containing protein</fullName>
    </recommendedName>
</protein>
<dbReference type="EMBL" id="JABWRB010000042">
    <property type="protein sequence ID" value="MBC3392790.1"/>
    <property type="molecule type" value="Genomic_DNA"/>
</dbReference>
<reference evidence="1 3" key="1">
    <citation type="journal article" date="2020" name="Microorganisms">
        <title>Reliable Identification of Environmental Pseudomonas Isolates Using the rpoD Gene.</title>
        <authorList>
            <consortium name="The Broad Institute Genome Sequencing Platform"/>
            <person name="Girard L."/>
            <person name="Lood C."/>
            <person name="Rokni-Zadeh H."/>
            <person name="van Noort V."/>
            <person name="Lavigne R."/>
            <person name="De Mot R."/>
        </authorList>
    </citation>
    <scope>NUCLEOTIDE SEQUENCE</scope>
    <source>
        <strain evidence="1 3">SWRI12</strain>
    </source>
</reference>
<name>A0A923JLZ0_9PSED</name>
<reference evidence="1" key="2">
    <citation type="submission" date="2020-07" db="EMBL/GenBank/DDBJ databases">
        <authorList>
            <person name="Lood C."/>
            <person name="Girard L."/>
        </authorList>
    </citation>
    <scope>NUCLEOTIDE SEQUENCE</scope>
    <source>
        <strain evidence="1">SWRI12</strain>
    </source>
</reference>
<sequence length="594" mass="66703">MRYHPDEASSDIVLSRTAQNHYTLILDDRVVDIPADGDCFFNAVAQGLNEGQAQGTFSIQGLRNAAADYIEQHPELSHYLPAHHASGEQQALFENAASLKEFMGGTAFGDLTRIIHGAPNPHRLFQPLIKYLNRYIDNLNRRVLNQAGNTVLPAEVLQMIARHLSARSPGKLSQWHGPLSAPERQSLRNFLESTLLEPVEYRYIDEFLEDPYLVLRANQLHILLEYGVTSRELSWNYPLSDDAFVLFDEATHGQLDDDELEELVDSVRLVTEDDLEDVQAKIKQVTGETVIDQGELLESYVKYQSADRTSDLYRLALRRFPDLQVRADILLASPILSWTLGGDLDISVFAGWLRNPALSNERLRLIAGYANSRYAEISEDGFLDIGWMQSFNDQNVLSIVTHQKSITGFMGFLGGARGDMRGFDIPAVARLFSVVGQPVSNARVSLLFATPGLWAAMQRFPRNNALQIWNELIGPYFSDANIRRALAHPGALTSELNFALALGVGLSAEEARANRIVRNLFGLGQSRSQQYLYNFDFPTDRLGHSRLDFALYLESHLAIPEWAWRYAREGVTPDSLKPFGAIKTTKPREDKPDS</sequence>
<organism evidence="1">
    <name type="scientific">Pseudomonas zanjanensis</name>
    <dbReference type="NCBI Taxonomy" id="2745496"/>
    <lineage>
        <taxon>Bacteria</taxon>
        <taxon>Pseudomonadati</taxon>
        <taxon>Pseudomonadota</taxon>
        <taxon>Gammaproteobacteria</taxon>
        <taxon>Pseudomonadales</taxon>
        <taxon>Pseudomonadaceae</taxon>
        <taxon>Pseudomonas</taxon>
    </lineage>
</organism>
<keyword evidence="3" id="KW-1185">Reference proteome</keyword>
<dbReference type="Proteomes" id="UP000636518">
    <property type="component" value="Unassembled WGS sequence"/>
</dbReference>
<evidence type="ECO:0008006" key="4">
    <source>
        <dbReference type="Google" id="ProtNLM"/>
    </source>
</evidence>
<proteinExistence type="predicted"/>
<gene>
    <name evidence="2" type="ORF">HU715_020060</name>
    <name evidence="1" type="ORF">HU715_24360</name>
</gene>
<evidence type="ECO:0000313" key="2">
    <source>
        <dbReference type="EMBL" id="MBV4497642.1"/>
    </source>
</evidence>
<reference evidence="2" key="3">
    <citation type="submission" date="2021-06" db="EMBL/GenBank/DDBJ databases">
        <title>Updating the genus Pseudomonas: Description of 43 new species and partition of the Pseudomonas putida group.</title>
        <authorList>
            <person name="Girard L."/>
            <person name="Lood C."/>
            <person name="Vandamme P."/>
            <person name="Rokni-Zadeh H."/>
            <person name="Van Noort V."/>
            <person name="Hofte M."/>
            <person name="Lavigne R."/>
            <person name="De Mot R."/>
        </authorList>
    </citation>
    <scope>NUCLEOTIDE SEQUENCE</scope>
    <source>
        <strain evidence="2">SWRI12</strain>
    </source>
</reference>
<evidence type="ECO:0000313" key="1">
    <source>
        <dbReference type="EMBL" id="MBC3392790.1"/>
    </source>
</evidence>
<comment type="caution">
    <text evidence="1">The sequence shown here is derived from an EMBL/GenBank/DDBJ whole genome shotgun (WGS) entry which is preliminary data.</text>
</comment>
<dbReference type="Gene3D" id="3.90.70.80">
    <property type="match status" value="1"/>
</dbReference>
<dbReference type="AlphaFoldDB" id="A0A923JLZ0"/>
<evidence type="ECO:0000313" key="3">
    <source>
        <dbReference type="Proteomes" id="UP000636518"/>
    </source>
</evidence>
<dbReference type="EMBL" id="JABWRB020000003">
    <property type="protein sequence ID" value="MBV4497642.1"/>
    <property type="molecule type" value="Genomic_DNA"/>
</dbReference>
<accession>A0A923JLZ0</accession>